<sequence length="323" mass="36556">MILLINHYIKALHKIFKAKNILLVTHRRPDGDALASISAMMELCIGMEKKFSAYSADPAPAHYHFLPHVEKIVNDKNQLDFSSFDLIIALDCGSLDRTTLSQEISERSEDQFVIEFDHHPRVDEYSDLEIRYLEASSTAEILYYFFKGNNIKFNKNLANCILTGILTDTGNFLYPSTTDETIKIASKMLLHGARFPVILEHTWRNKSMGGMKIWGQAMSNLQINKKYNIAFTVLTREDINRYQVSDEELEGVSGFLSNLSDVNALLFLREEDNGRIKGSLRTSHPKIDISRLATHLGGGGHPKASGFMLKGKLEKTKTGWQIN</sequence>
<dbReference type="Gene3D" id="3.90.1640.10">
    <property type="entry name" value="inorganic pyrophosphatase (n-terminal core)"/>
    <property type="match status" value="1"/>
</dbReference>
<evidence type="ECO:0000259" key="1">
    <source>
        <dbReference type="Pfam" id="PF01368"/>
    </source>
</evidence>
<dbReference type="Pfam" id="PF02272">
    <property type="entry name" value="DHHA1"/>
    <property type="match status" value="1"/>
</dbReference>
<feature type="domain" description="DHHA1" evidence="2">
    <location>
        <begin position="241"/>
        <end position="311"/>
    </location>
</feature>
<dbReference type="GO" id="GO:0003676">
    <property type="term" value="F:nucleic acid binding"/>
    <property type="evidence" value="ECO:0007669"/>
    <property type="project" value="InterPro"/>
</dbReference>
<dbReference type="Gene3D" id="3.10.310.30">
    <property type="match status" value="1"/>
</dbReference>
<gene>
    <name evidence="3" type="ORF">US91_C0006G0046</name>
</gene>
<dbReference type="SUPFAM" id="SSF64182">
    <property type="entry name" value="DHH phosphoesterases"/>
    <property type="match status" value="1"/>
</dbReference>
<feature type="domain" description="DDH" evidence="1">
    <location>
        <begin position="20"/>
        <end position="165"/>
    </location>
</feature>
<evidence type="ECO:0000259" key="2">
    <source>
        <dbReference type="Pfam" id="PF02272"/>
    </source>
</evidence>
<dbReference type="PANTHER" id="PTHR47618">
    <property type="entry name" value="BIFUNCTIONAL OLIGORIBONUCLEASE AND PAP PHOSPHATASE NRNA"/>
    <property type="match status" value="1"/>
</dbReference>
<comment type="caution">
    <text evidence="3">The sequence shown here is derived from an EMBL/GenBank/DDBJ whole genome shotgun (WGS) entry which is preliminary data.</text>
</comment>
<dbReference type="EMBL" id="LBUU01000006">
    <property type="protein sequence ID" value="KKQ70207.1"/>
    <property type="molecule type" value="Genomic_DNA"/>
</dbReference>
<dbReference type="Proteomes" id="UP000034022">
    <property type="component" value="Unassembled WGS sequence"/>
</dbReference>
<dbReference type="InterPro" id="IPR038763">
    <property type="entry name" value="DHH_sf"/>
</dbReference>
<dbReference type="InterPro" id="IPR003156">
    <property type="entry name" value="DHHA1_dom"/>
</dbReference>
<proteinExistence type="predicted"/>
<dbReference type="PANTHER" id="PTHR47618:SF1">
    <property type="entry name" value="BIFUNCTIONAL OLIGORIBONUCLEASE AND PAP PHOSPHATASE NRNA"/>
    <property type="match status" value="1"/>
</dbReference>
<dbReference type="Pfam" id="PF01368">
    <property type="entry name" value="DHH"/>
    <property type="match status" value="1"/>
</dbReference>
<name>A0A0G0JU71_9BACT</name>
<evidence type="ECO:0000313" key="3">
    <source>
        <dbReference type="EMBL" id="KKQ70207.1"/>
    </source>
</evidence>
<dbReference type="InterPro" id="IPR001667">
    <property type="entry name" value="DDH_dom"/>
</dbReference>
<dbReference type="AlphaFoldDB" id="A0A0G0JU71"/>
<organism evidence="3 4">
    <name type="scientific">Candidatus Falkowbacteria bacterium GW2011_GWE1_38_31</name>
    <dbReference type="NCBI Taxonomy" id="1618638"/>
    <lineage>
        <taxon>Bacteria</taxon>
        <taxon>Candidatus Falkowiibacteriota</taxon>
    </lineage>
</organism>
<evidence type="ECO:0000313" key="4">
    <source>
        <dbReference type="Proteomes" id="UP000034022"/>
    </source>
</evidence>
<protein>
    <submittedName>
        <fullName evidence="3">MgpA protein</fullName>
    </submittedName>
</protein>
<dbReference type="InterPro" id="IPR051319">
    <property type="entry name" value="Oligoribo/pAp-PDE_c-di-AMP_PDE"/>
</dbReference>
<reference evidence="3 4" key="1">
    <citation type="journal article" date="2015" name="Nature">
        <title>rRNA introns, odd ribosomes, and small enigmatic genomes across a large radiation of phyla.</title>
        <authorList>
            <person name="Brown C.T."/>
            <person name="Hug L.A."/>
            <person name="Thomas B.C."/>
            <person name="Sharon I."/>
            <person name="Castelle C.J."/>
            <person name="Singh A."/>
            <person name="Wilkins M.J."/>
            <person name="Williams K.H."/>
            <person name="Banfield J.F."/>
        </authorList>
    </citation>
    <scope>NUCLEOTIDE SEQUENCE [LARGE SCALE GENOMIC DNA]</scope>
</reference>
<accession>A0A0G0JU71</accession>
<dbReference type="PATRIC" id="fig|1618638.3.peg.743"/>